<reference evidence="2" key="1">
    <citation type="journal article" date="2014" name="Science">
        <title>Ancient hybridizations among the ancestral genomes of bread wheat.</title>
        <authorList>
            <consortium name="International Wheat Genome Sequencing Consortium,"/>
            <person name="Marcussen T."/>
            <person name="Sandve S.R."/>
            <person name="Heier L."/>
            <person name="Spannagl M."/>
            <person name="Pfeifer M."/>
            <person name="Jakobsen K.S."/>
            <person name="Wulff B.B."/>
            <person name="Steuernagel B."/>
            <person name="Mayer K.F."/>
            <person name="Olsen O.A."/>
        </authorList>
    </citation>
    <scope>NUCLEOTIDE SEQUENCE [LARGE SCALE GENOMIC DNA]</scope>
    <source>
        <strain evidence="2">cv. AL8/78</strain>
    </source>
</reference>
<dbReference type="Gramene" id="AET5Gv20538900.1">
    <property type="protein sequence ID" value="AET5Gv20538900.1"/>
    <property type="gene ID" value="AET5Gv20538900"/>
</dbReference>
<reference evidence="1" key="3">
    <citation type="journal article" date="2017" name="Nature">
        <title>Genome sequence of the progenitor of the wheat D genome Aegilops tauschii.</title>
        <authorList>
            <person name="Luo M.C."/>
            <person name="Gu Y.Q."/>
            <person name="Puiu D."/>
            <person name="Wang H."/>
            <person name="Twardziok S.O."/>
            <person name="Deal K.R."/>
            <person name="Huo N."/>
            <person name="Zhu T."/>
            <person name="Wang L."/>
            <person name="Wang Y."/>
            <person name="McGuire P.E."/>
            <person name="Liu S."/>
            <person name="Long H."/>
            <person name="Ramasamy R.K."/>
            <person name="Rodriguez J.C."/>
            <person name="Van S.L."/>
            <person name="Yuan L."/>
            <person name="Wang Z."/>
            <person name="Xia Z."/>
            <person name="Xiao L."/>
            <person name="Anderson O.D."/>
            <person name="Ouyang S."/>
            <person name="Liang Y."/>
            <person name="Zimin A.V."/>
            <person name="Pertea G."/>
            <person name="Qi P."/>
            <person name="Bennetzen J.L."/>
            <person name="Dai X."/>
            <person name="Dawson M.W."/>
            <person name="Muller H.G."/>
            <person name="Kugler K."/>
            <person name="Rivarola-Duarte L."/>
            <person name="Spannagl M."/>
            <person name="Mayer K.F.X."/>
            <person name="Lu F.H."/>
            <person name="Bevan M.W."/>
            <person name="Leroy P."/>
            <person name="Li P."/>
            <person name="You F.M."/>
            <person name="Sun Q."/>
            <person name="Liu Z."/>
            <person name="Lyons E."/>
            <person name="Wicker T."/>
            <person name="Salzberg S.L."/>
            <person name="Devos K.M."/>
            <person name="Dvorak J."/>
        </authorList>
    </citation>
    <scope>NUCLEOTIDE SEQUENCE [LARGE SCALE GENOMIC DNA]</scope>
    <source>
        <strain evidence="1">cv. AL8/78</strain>
    </source>
</reference>
<reference evidence="2" key="2">
    <citation type="journal article" date="2017" name="Nat. Plants">
        <title>The Aegilops tauschii genome reveals multiple impacts of transposons.</title>
        <authorList>
            <person name="Zhao G."/>
            <person name="Zou C."/>
            <person name="Li K."/>
            <person name="Wang K."/>
            <person name="Li T."/>
            <person name="Gao L."/>
            <person name="Zhang X."/>
            <person name="Wang H."/>
            <person name="Yang Z."/>
            <person name="Liu X."/>
            <person name="Jiang W."/>
            <person name="Mao L."/>
            <person name="Kong X."/>
            <person name="Jiao Y."/>
            <person name="Jia J."/>
        </authorList>
    </citation>
    <scope>NUCLEOTIDE SEQUENCE [LARGE SCALE GENOMIC DNA]</scope>
    <source>
        <strain evidence="2">cv. AL8/78</strain>
    </source>
</reference>
<evidence type="ECO:0000313" key="1">
    <source>
        <dbReference type="EnsemblPlants" id="AET5Gv20538900.1"/>
    </source>
</evidence>
<accession>A0A453KWN0</accession>
<sequence length="115" mass="12583">NTKNRKVSFKHISMGRLAQVPIALIIVLLYTGLLAEAGAMGTSDTEQVRLQSLKLMGLLTQESDLKLCRPCHCLCEGKGDQCDATKCCYLAKCTTQQPLTCWLDLLQCGGCDNCK</sequence>
<protein>
    <submittedName>
        <fullName evidence="1">Uncharacterized protein</fullName>
    </submittedName>
</protein>
<reference evidence="1" key="5">
    <citation type="journal article" date="2021" name="G3 (Bethesda)">
        <title>Aegilops tauschii genome assembly Aet v5.0 features greater sequence contiguity and improved annotation.</title>
        <authorList>
            <person name="Wang L."/>
            <person name="Zhu T."/>
            <person name="Rodriguez J.C."/>
            <person name="Deal K.R."/>
            <person name="Dubcovsky J."/>
            <person name="McGuire P.E."/>
            <person name="Lux T."/>
            <person name="Spannagl M."/>
            <person name="Mayer K.F.X."/>
            <person name="Baldrich P."/>
            <person name="Meyers B.C."/>
            <person name="Huo N."/>
            <person name="Gu Y.Q."/>
            <person name="Zhou H."/>
            <person name="Devos K.M."/>
            <person name="Bennetzen J.L."/>
            <person name="Unver T."/>
            <person name="Budak H."/>
            <person name="Gulick P.J."/>
            <person name="Galiba G."/>
            <person name="Kalapos B."/>
            <person name="Nelson D.R."/>
            <person name="Li P."/>
            <person name="You F.M."/>
            <person name="Luo M.C."/>
            <person name="Dvorak J."/>
        </authorList>
    </citation>
    <scope>NUCLEOTIDE SEQUENCE [LARGE SCALE GENOMIC DNA]</scope>
    <source>
        <strain evidence="1">cv. AL8/78</strain>
    </source>
</reference>
<keyword evidence="2" id="KW-1185">Reference proteome</keyword>
<name>A0A453KWN0_AEGTS</name>
<evidence type="ECO:0000313" key="2">
    <source>
        <dbReference type="Proteomes" id="UP000015105"/>
    </source>
</evidence>
<dbReference type="AlphaFoldDB" id="A0A453KWN0"/>
<proteinExistence type="predicted"/>
<reference evidence="1" key="4">
    <citation type="submission" date="2019-03" db="UniProtKB">
        <authorList>
            <consortium name="EnsemblPlants"/>
        </authorList>
    </citation>
    <scope>IDENTIFICATION</scope>
</reference>
<organism evidence="1 2">
    <name type="scientific">Aegilops tauschii subsp. strangulata</name>
    <name type="common">Goatgrass</name>
    <dbReference type="NCBI Taxonomy" id="200361"/>
    <lineage>
        <taxon>Eukaryota</taxon>
        <taxon>Viridiplantae</taxon>
        <taxon>Streptophyta</taxon>
        <taxon>Embryophyta</taxon>
        <taxon>Tracheophyta</taxon>
        <taxon>Spermatophyta</taxon>
        <taxon>Magnoliopsida</taxon>
        <taxon>Liliopsida</taxon>
        <taxon>Poales</taxon>
        <taxon>Poaceae</taxon>
        <taxon>BOP clade</taxon>
        <taxon>Pooideae</taxon>
        <taxon>Triticodae</taxon>
        <taxon>Triticeae</taxon>
        <taxon>Triticinae</taxon>
        <taxon>Aegilops</taxon>
    </lineage>
</organism>
<dbReference type="Proteomes" id="UP000015105">
    <property type="component" value="Chromosome 5D"/>
</dbReference>
<dbReference type="EnsemblPlants" id="AET5Gv20538900.1">
    <property type="protein sequence ID" value="AET5Gv20538900.1"/>
    <property type="gene ID" value="AET5Gv20538900"/>
</dbReference>